<evidence type="ECO:0000313" key="2">
    <source>
        <dbReference type="EMBL" id="CAE0457517.1"/>
    </source>
</evidence>
<reference evidence="2" key="1">
    <citation type="submission" date="2021-01" db="EMBL/GenBank/DDBJ databases">
        <authorList>
            <person name="Corre E."/>
            <person name="Pelletier E."/>
            <person name="Niang G."/>
            <person name="Scheremetjew M."/>
            <person name="Finn R."/>
            <person name="Kale V."/>
            <person name="Holt S."/>
            <person name="Cochrane G."/>
            <person name="Meng A."/>
            <person name="Brown T."/>
            <person name="Cohen L."/>
        </authorList>
    </citation>
    <scope>NUCLEOTIDE SEQUENCE</scope>
    <source>
        <strain evidence="2">MM31A-1</strain>
    </source>
</reference>
<feature type="region of interest" description="Disordered" evidence="1">
    <location>
        <begin position="57"/>
        <end position="97"/>
    </location>
</feature>
<gene>
    <name evidence="2" type="ORF">CDEB00056_LOCUS2358</name>
</gene>
<name>A0A7S3V4Y1_9STRA</name>
<proteinExistence type="predicted"/>
<protein>
    <submittedName>
        <fullName evidence="2">Uncharacterized protein</fullName>
    </submittedName>
</protein>
<dbReference type="PANTHER" id="PTHR21027:SF1">
    <property type="entry name" value="TRNA-SPLICING ENDONUCLEASE SUBUNIT SEN54"/>
    <property type="match status" value="1"/>
</dbReference>
<sequence>MMLHYLNIPLSVYLVYAHLRSQTFIAIRHTIHRSGLIKKVEDKCKCKGPAVKSVEVAKENENENAPSEKDMNDAATAKKDIDFKSRDEHDNGEWKKKRRTSASLASFKKDLRKDAFEAPIPAILRDQNFSLNPCDGDVVGDDNDDDDDDAKESTVDISDKDFKAWSNCIAFDCYNPNGSFRKSNPGQPDFYVAITSFTEPSPTISTFNKIIKSCGDTSFRVASVSDGGIVVMFNMTDVGVPVIS</sequence>
<dbReference type="PANTHER" id="PTHR21027">
    <property type="entry name" value="TRNA-SPLICING ENDONUCLEASE SUBUNIT SEN54"/>
    <property type="match status" value="1"/>
</dbReference>
<dbReference type="AlphaFoldDB" id="A0A7S3V4Y1"/>
<accession>A0A7S3V4Y1</accession>
<dbReference type="GO" id="GO:0000379">
    <property type="term" value="P:tRNA-type intron splice site recognition and cleavage"/>
    <property type="evidence" value="ECO:0007669"/>
    <property type="project" value="TreeGrafter"/>
</dbReference>
<organism evidence="2">
    <name type="scientific">Chaetoceros debilis</name>
    <dbReference type="NCBI Taxonomy" id="122233"/>
    <lineage>
        <taxon>Eukaryota</taxon>
        <taxon>Sar</taxon>
        <taxon>Stramenopiles</taxon>
        <taxon>Ochrophyta</taxon>
        <taxon>Bacillariophyta</taxon>
        <taxon>Coscinodiscophyceae</taxon>
        <taxon>Chaetocerotophycidae</taxon>
        <taxon>Chaetocerotales</taxon>
        <taxon>Chaetocerotaceae</taxon>
        <taxon>Chaetoceros</taxon>
    </lineage>
</organism>
<feature type="compositionally biased region" description="Basic and acidic residues" evidence="1">
    <location>
        <begin position="57"/>
        <end position="94"/>
    </location>
</feature>
<dbReference type="GO" id="GO:0000214">
    <property type="term" value="C:tRNA-intron endonuclease complex"/>
    <property type="evidence" value="ECO:0007669"/>
    <property type="project" value="TreeGrafter"/>
</dbReference>
<feature type="region of interest" description="Disordered" evidence="1">
    <location>
        <begin position="134"/>
        <end position="153"/>
    </location>
</feature>
<dbReference type="InterPro" id="IPR024337">
    <property type="entry name" value="tRNA_splic_suSen54"/>
</dbReference>
<evidence type="ECO:0000256" key="1">
    <source>
        <dbReference type="SAM" id="MobiDB-lite"/>
    </source>
</evidence>
<feature type="compositionally biased region" description="Acidic residues" evidence="1">
    <location>
        <begin position="138"/>
        <end position="150"/>
    </location>
</feature>
<dbReference type="EMBL" id="HBIO01003449">
    <property type="protein sequence ID" value="CAE0457517.1"/>
    <property type="molecule type" value="Transcribed_RNA"/>
</dbReference>